<accession>A0AAJ5RV23</accession>
<name>A0AAJ5RV23_9BACI</name>
<protein>
    <recommendedName>
        <fullName evidence="4">Lipoprotein</fullName>
    </recommendedName>
</protein>
<sequence length="205" mass="23502">MKQIKLVFTGLLLSGLLMGCTEEEKKVEQVKAKEAENEVVTIETKTEVNSSKVWKDVSKPDGFNDYGIEPTLKAWIAYHAEDITKTTDVNEYYSRANRLTKELSYFRVQGEDLEKDFENLNVLQTFMGHLDYVISVEEEQGIDTAEAYEELKVSFKYFTELLQDLNSIINDNSQGETFGLTHQLDGNRVDELEKFLYSEAVEIGK</sequence>
<evidence type="ECO:0000313" key="2">
    <source>
        <dbReference type="EMBL" id="WDV08555.1"/>
    </source>
</evidence>
<dbReference type="PROSITE" id="PS51257">
    <property type="entry name" value="PROKAR_LIPOPROTEIN"/>
    <property type="match status" value="1"/>
</dbReference>
<feature type="coiled-coil region" evidence="1">
    <location>
        <begin position="18"/>
        <end position="45"/>
    </location>
</feature>
<evidence type="ECO:0000313" key="3">
    <source>
        <dbReference type="Proteomes" id="UP001219585"/>
    </source>
</evidence>
<dbReference type="KEGG" id="liu:OU989_08765"/>
<evidence type="ECO:0000256" key="1">
    <source>
        <dbReference type="SAM" id="Coils"/>
    </source>
</evidence>
<proteinExistence type="predicted"/>
<dbReference type="Proteomes" id="UP001219585">
    <property type="component" value="Chromosome"/>
</dbReference>
<evidence type="ECO:0008006" key="4">
    <source>
        <dbReference type="Google" id="ProtNLM"/>
    </source>
</evidence>
<gene>
    <name evidence="2" type="ORF">OU989_08765</name>
</gene>
<organism evidence="2 3">
    <name type="scientific">Lysinibacillus irui</name>
    <dbReference type="NCBI Taxonomy" id="2998077"/>
    <lineage>
        <taxon>Bacteria</taxon>
        <taxon>Bacillati</taxon>
        <taxon>Bacillota</taxon>
        <taxon>Bacilli</taxon>
        <taxon>Bacillales</taxon>
        <taxon>Bacillaceae</taxon>
        <taxon>Lysinibacillus</taxon>
    </lineage>
</organism>
<keyword evidence="1" id="KW-0175">Coiled coil</keyword>
<dbReference type="RefSeq" id="WP_274796761.1">
    <property type="nucleotide sequence ID" value="NZ_CP113527.1"/>
</dbReference>
<reference evidence="2" key="1">
    <citation type="submission" date="2022-11" db="EMBL/GenBank/DDBJ databases">
        <title>Lysinibacillus irui.</title>
        <authorList>
            <person name="Akintayo S.O."/>
        </authorList>
    </citation>
    <scope>NUCLEOTIDE SEQUENCE</scope>
    <source>
        <strain evidence="2">IRB4-01</strain>
    </source>
</reference>
<dbReference type="AlphaFoldDB" id="A0AAJ5RV23"/>
<dbReference type="EMBL" id="CP113527">
    <property type="protein sequence ID" value="WDV08555.1"/>
    <property type="molecule type" value="Genomic_DNA"/>
</dbReference>